<keyword evidence="1" id="KW-1133">Transmembrane helix</keyword>
<keyword evidence="1" id="KW-0472">Membrane</keyword>
<accession>A0A166SKE7</accession>
<keyword evidence="1" id="KW-0812">Transmembrane</keyword>
<name>A0A166SKE7_9AGAM</name>
<keyword evidence="3" id="KW-1185">Reference proteome</keyword>
<proteinExistence type="predicted"/>
<feature type="transmembrane region" description="Helical" evidence="1">
    <location>
        <begin position="15"/>
        <end position="36"/>
    </location>
</feature>
<organism evidence="2 3">
    <name type="scientific">Athelia psychrophila</name>
    <dbReference type="NCBI Taxonomy" id="1759441"/>
    <lineage>
        <taxon>Eukaryota</taxon>
        <taxon>Fungi</taxon>
        <taxon>Dikarya</taxon>
        <taxon>Basidiomycota</taxon>
        <taxon>Agaricomycotina</taxon>
        <taxon>Agaricomycetes</taxon>
        <taxon>Agaricomycetidae</taxon>
        <taxon>Atheliales</taxon>
        <taxon>Atheliaceae</taxon>
        <taxon>Athelia</taxon>
    </lineage>
</organism>
<protein>
    <submittedName>
        <fullName evidence="2">Uncharacterized protein</fullName>
    </submittedName>
</protein>
<dbReference type="AlphaFoldDB" id="A0A166SKE7"/>
<reference evidence="2 3" key="1">
    <citation type="journal article" date="2016" name="Mol. Biol. Evol.">
        <title>Comparative Genomics of Early-Diverging Mushroom-Forming Fungi Provides Insights into the Origins of Lignocellulose Decay Capabilities.</title>
        <authorList>
            <person name="Nagy L.G."/>
            <person name="Riley R."/>
            <person name="Tritt A."/>
            <person name="Adam C."/>
            <person name="Daum C."/>
            <person name="Floudas D."/>
            <person name="Sun H."/>
            <person name="Yadav J.S."/>
            <person name="Pangilinan J."/>
            <person name="Larsson K.H."/>
            <person name="Matsuura K."/>
            <person name="Barry K."/>
            <person name="Labutti K."/>
            <person name="Kuo R."/>
            <person name="Ohm R.A."/>
            <person name="Bhattacharya S.S."/>
            <person name="Shirouzu T."/>
            <person name="Yoshinaga Y."/>
            <person name="Martin F.M."/>
            <person name="Grigoriev I.V."/>
            <person name="Hibbett D.S."/>
        </authorList>
    </citation>
    <scope>NUCLEOTIDE SEQUENCE [LARGE SCALE GENOMIC DNA]</scope>
    <source>
        <strain evidence="2 3">CBS 109695</strain>
    </source>
</reference>
<sequence length="153" mass="16176">MYIHIQVHVPSRENFSFAILVFLFLRLLFFCLGVHIRPIDTSKSSNVPSSILCTSPCIHSSVLPPSHGSCTAGALDRFATCAHTFSSTSASSGAFGVFSRMNEVMDVSGASQRPSGASAAGEVEGVRAADIARSSTSAVHVADYEYSKEMGIG</sequence>
<evidence type="ECO:0000313" key="3">
    <source>
        <dbReference type="Proteomes" id="UP000076532"/>
    </source>
</evidence>
<gene>
    <name evidence="2" type="ORF">FIBSPDRAFT_194292</name>
</gene>
<evidence type="ECO:0000313" key="2">
    <source>
        <dbReference type="EMBL" id="KZP29545.1"/>
    </source>
</evidence>
<dbReference type="EMBL" id="KV417498">
    <property type="protein sequence ID" value="KZP29545.1"/>
    <property type="molecule type" value="Genomic_DNA"/>
</dbReference>
<dbReference type="Proteomes" id="UP000076532">
    <property type="component" value="Unassembled WGS sequence"/>
</dbReference>
<evidence type="ECO:0000256" key="1">
    <source>
        <dbReference type="SAM" id="Phobius"/>
    </source>
</evidence>